<dbReference type="SUPFAM" id="SSF52172">
    <property type="entry name" value="CheY-like"/>
    <property type="match status" value="1"/>
</dbReference>
<dbReference type="InterPro" id="IPR009057">
    <property type="entry name" value="Homeodomain-like_sf"/>
</dbReference>
<dbReference type="Gene3D" id="1.10.10.60">
    <property type="entry name" value="Homeodomain-like"/>
    <property type="match status" value="1"/>
</dbReference>
<keyword evidence="3" id="KW-0805">Transcription regulation</keyword>
<dbReference type="Gene3D" id="3.40.50.2300">
    <property type="match status" value="1"/>
</dbReference>
<dbReference type="GO" id="GO:0005829">
    <property type="term" value="C:cytosol"/>
    <property type="evidence" value="ECO:0007669"/>
    <property type="project" value="TreeGrafter"/>
</dbReference>
<evidence type="ECO:0000256" key="1">
    <source>
        <dbReference type="ARBA" id="ARBA00022553"/>
    </source>
</evidence>
<dbReference type="Pfam" id="PF02954">
    <property type="entry name" value="HTH_8"/>
    <property type="match status" value="1"/>
</dbReference>
<dbReference type="PANTHER" id="PTHR48111:SF17">
    <property type="entry name" value="TRANSCRIPTIONAL REGULATORY PROTEIN YPDB"/>
    <property type="match status" value="1"/>
</dbReference>
<keyword evidence="5" id="KW-0804">Transcription</keyword>
<evidence type="ECO:0000256" key="5">
    <source>
        <dbReference type="ARBA" id="ARBA00023163"/>
    </source>
</evidence>
<evidence type="ECO:0000313" key="9">
    <source>
        <dbReference type="Proteomes" id="UP000245506"/>
    </source>
</evidence>
<evidence type="ECO:0000256" key="6">
    <source>
        <dbReference type="PROSITE-ProRule" id="PRU00169"/>
    </source>
</evidence>
<keyword evidence="4" id="KW-0238">DNA-binding</keyword>
<dbReference type="GO" id="GO:0000976">
    <property type="term" value="F:transcription cis-regulatory region binding"/>
    <property type="evidence" value="ECO:0007669"/>
    <property type="project" value="TreeGrafter"/>
</dbReference>
<accession>A0A317CCZ8</accession>
<gene>
    <name evidence="8" type="ORF">DKT75_11475</name>
</gene>
<dbReference type="EMBL" id="QGKL01000031">
    <property type="protein sequence ID" value="PWQ95991.1"/>
    <property type="molecule type" value="Genomic_DNA"/>
</dbReference>
<dbReference type="InterPro" id="IPR002197">
    <property type="entry name" value="HTH_Fis"/>
</dbReference>
<dbReference type="SUPFAM" id="SSF46689">
    <property type="entry name" value="Homeodomain-like"/>
    <property type="match status" value="1"/>
</dbReference>
<evidence type="ECO:0000256" key="2">
    <source>
        <dbReference type="ARBA" id="ARBA00023012"/>
    </source>
</evidence>
<dbReference type="GO" id="GO:0000156">
    <property type="term" value="F:phosphorelay response regulator activity"/>
    <property type="evidence" value="ECO:0007669"/>
    <property type="project" value="TreeGrafter"/>
</dbReference>
<keyword evidence="1 6" id="KW-0597">Phosphoprotein</keyword>
<organism evidence="8 9">
    <name type="scientific">Leucothrix arctica</name>
    <dbReference type="NCBI Taxonomy" id="1481894"/>
    <lineage>
        <taxon>Bacteria</taxon>
        <taxon>Pseudomonadati</taxon>
        <taxon>Pseudomonadota</taxon>
        <taxon>Gammaproteobacteria</taxon>
        <taxon>Thiotrichales</taxon>
        <taxon>Thiotrichaceae</taxon>
        <taxon>Leucothrix</taxon>
    </lineage>
</organism>
<feature type="modified residue" description="4-aspartylphosphate" evidence="6">
    <location>
        <position position="60"/>
    </location>
</feature>
<protein>
    <recommendedName>
        <fullName evidence="7">Response regulatory domain-containing protein</fullName>
    </recommendedName>
</protein>
<evidence type="ECO:0000259" key="7">
    <source>
        <dbReference type="PROSITE" id="PS50110"/>
    </source>
</evidence>
<dbReference type="SMART" id="SM00448">
    <property type="entry name" value="REC"/>
    <property type="match status" value="1"/>
</dbReference>
<dbReference type="InterPro" id="IPR039420">
    <property type="entry name" value="WalR-like"/>
</dbReference>
<comment type="caution">
    <text evidence="8">The sequence shown here is derived from an EMBL/GenBank/DDBJ whole genome shotgun (WGS) entry which is preliminary data.</text>
</comment>
<evidence type="ECO:0000256" key="3">
    <source>
        <dbReference type="ARBA" id="ARBA00023015"/>
    </source>
</evidence>
<dbReference type="GO" id="GO:0032993">
    <property type="term" value="C:protein-DNA complex"/>
    <property type="evidence" value="ECO:0007669"/>
    <property type="project" value="TreeGrafter"/>
</dbReference>
<reference evidence="8 9" key="1">
    <citation type="submission" date="2018-05" db="EMBL/GenBank/DDBJ databases">
        <title>Leucothrix arctica sp. nov., isolated from Arctic seawater.</title>
        <authorList>
            <person name="Choi A."/>
            <person name="Baek K."/>
        </authorList>
    </citation>
    <scope>NUCLEOTIDE SEQUENCE [LARGE SCALE GENOMIC DNA]</scope>
    <source>
        <strain evidence="8 9">IMCC9719</strain>
    </source>
</reference>
<keyword evidence="2" id="KW-0902">Two-component regulatory system</keyword>
<dbReference type="PROSITE" id="PS50110">
    <property type="entry name" value="RESPONSE_REGULATORY"/>
    <property type="match status" value="1"/>
</dbReference>
<proteinExistence type="predicted"/>
<keyword evidence="9" id="KW-1185">Reference proteome</keyword>
<evidence type="ECO:0000313" key="8">
    <source>
        <dbReference type="EMBL" id="PWQ95991.1"/>
    </source>
</evidence>
<name>A0A317CCZ8_9GAMM</name>
<dbReference type="InterPro" id="IPR001789">
    <property type="entry name" value="Sig_transdc_resp-reg_receiver"/>
</dbReference>
<dbReference type="Pfam" id="PF00072">
    <property type="entry name" value="Response_reg"/>
    <property type="match status" value="1"/>
</dbReference>
<sequence>MMTPNNTHNKRLIIVDDDFDLRDSLSDFFSHYEFEVSTFASGKEMLAQLSEEFDGIIVCDLQMPGMTGLEVVEVLSEKENPPPLILMTAYGDVPTAVNAMQLGAFDFIEKPFDPESLKQKVELAAKPRPITSQAHNLRQHVEQFEKALIRQALVDYEGHIANVCDHLNIPRRTLNEKLLKYDLNRLDFIRK</sequence>
<dbReference type="GO" id="GO:0006355">
    <property type="term" value="P:regulation of DNA-templated transcription"/>
    <property type="evidence" value="ECO:0007669"/>
    <property type="project" value="TreeGrafter"/>
</dbReference>
<evidence type="ECO:0000256" key="4">
    <source>
        <dbReference type="ARBA" id="ARBA00023125"/>
    </source>
</evidence>
<dbReference type="Proteomes" id="UP000245506">
    <property type="component" value="Unassembled WGS sequence"/>
</dbReference>
<dbReference type="AlphaFoldDB" id="A0A317CCZ8"/>
<dbReference type="PANTHER" id="PTHR48111">
    <property type="entry name" value="REGULATOR OF RPOS"/>
    <property type="match status" value="1"/>
</dbReference>
<dbReference type="InterPro" id="IPR011006">
    <property type="entry name" value="CheY-like_superfamily"/>
</dbReference>
<feature type="domain" description="Response regulatory" evidence="7">
    <location>
        <begin position="11"/>
        <end position="125"/>
    </location>
</feature>
<dbReference type="FunFam" id="3.40.50.2300:FF:000018">
    <property type="entry name" value="DNA-binding transcriptional regulator NtrC"/>
    <property type="match status" value="1"/>
</dbReference>